<feature type="region of interest" description="Disordered" evidence="1">
    <location>
        <begin position="132"/>
        <end position="179"/>
    </location>
</feature>
<evidence type="ECO:0000313" key="3">
    <source>
        <dbReference type="Proteomes" id="UP001172102"/>
    </source>
</evidence>
<reference evidence="2" key="1">
    <citation type="submission" date="2023-06" db="EMBL/GenBank/DDBJ databases">
        <title>Genome-scale phylogeny and comparative genomics of the fungal order Sordariales.</title>
        <authorList>
            <consortium name="Lawrence Berkeley National Laboratory"/>
            <person name="Hensen N."/>
            <person name="Bonometti L."/>
            <person name="Westerberg I."/>
            <person name="Brannstrom I.O."/>
            <person name="Guillou S."/>
            <person name="Cros-Aarteil S."/>
            <person name="Calhoun S."/>
            <person name="Haridas S."/>
            <person name="Kuo A."/>
            <person name="Mondo S."/>
            <person name="Pangilinan J."/>
            <person name="Riley R."/>
            <person name="Labutti K."/>
            <person name="Andreopoulos B."/>
            <person name="Lipzen A."/>
            <person name="Chen C."/>
            <person name="Yanf M."/>
            <person name="Daum C."/>
            <person name="Ng V."/>
            <person name="Clum A."/>
            <person name="Steindorff A."/>
            <person name="Ohm R."/>
            <person name="Martin F."/>
            <person name="Silar P."/>
            <person name="Natvig D."/>
            <person name="Lalanne C."/>
            <person name="Gautier V."/>
            <person name="Ament-Velasquez S.L."/>
            <person name="Kruys A."/>
            <person name="Hutchinson M.I."/>
            <person name="Powell A.J."/>
            <person name="Barry K."/>
            <person name="Miller A.N."/>
            <person name="Grigoriev I.V."/>
            <person name="Debuchy R."/>
            <person name="Gladieux P."/>
            <person name="Thoren M.H."/>
            <person name="Johannesson H."/>
        </authorList>
    </citation>
    <scope>NUCLEOTIDE SEQUENCE</scope>
    <source>
        <strain evidence="2">SMH4607-1</strain>
    </source>
</reference>
<name>A0AA39ZW22_9PEZI</name>
<evidence type="ECO:0000313" key="2">
    <source>
        <dbReference type="EMBL" id="KAK0704732.1"/>
    </source>
</evidence>
<feature type="region of interest" description="Disordered" evidence="1">
    <location>
        <begin position="1"/>
        <end position="24"/>
    </location>
</feature>
<protein>
    <submittedName>
        <fullName evidence="2">Uncharacterized protein</fullName>
    </submittedName>
</protein>
<accession>A0AA39ZW22</accession>
<keyword evidence="3" id="KW-1185">Reference proteome</keyword>
<dbReference type="EMBL" id="JAUKUA010000007">
    <property type="protein sequence ID" value="KAK0704732.1"/>
    <property type="molecule type" value="Genomic_DNA"/>
</dbReference>
<feature type="compositionally biased region" description="Pro residues" evidence="1">
    <location>
        <begin position="1"/>
        <end position="14"/>
    </location>
</feature>
<feature type="compositionally biased region" description="Basic and acidic residues" evidence="1">
    <location>
        <begin position="157"/>
        <end position="166"/>
    </location>
</feature>
<proteinExistence type="predicted"/>
<feature type="compositionally biased region" description="Basic and acidic residues" evidence="1">
    <location>
        <begin position="274"/>
        <end position="286"/>
    </location>
</feature>
<feature type="region of interest" description="Disordered" evidence="1">
    <location>
        <begin position="64"/>
        <end position="97"/>
    </location>
</feature>
<feature type="region of interest" description="Disordered" evidence="1">
    <location>
        <begin position="396"/>
        <end position="440"/>
    </location>
</feature>
<feature type="region of interest" description="Disordered" evidence="1">
    <location>
        <begin position="261"/>
        <end position="314"/>
    </location>
</feature>
<gene>
    <name evidence="2" type="ORF">B0H67DRAFT_674039</name>
</gene>
<comment type="caution">
    <text evidence="2">The sequence shown here is derived from an EMBL/GenBank/DDBJ whole genome shotgun (WGS) entry which is preliminary data.</text>
</comment>
<feature type="compositionally biased region" description="Polar residues" evidence="1">
    <location>
        <begin position="67"/>
        <end position="83"/>
    </location>
</feature>
<sequence>MAPPVPPGVPSDPFPDPEEGNEDEHHVLLRTSYPLPPSYLWMTLADALRFAAWTEFWPANRPGPSWAGSTPTSYQNQQQATSHGNPPPPSPGLNPAAAVFTPGAYPGACEYDLAVVTSYNVDQDWRSQASTFHSPFRDAEDGTSLTDNDGDEGGEGTESKEKERPHQHANLTWVSPKEKMHMRHNSIKSQASHTGLDESPFFPKSLLEYNKLLADIQEEQAGRLKSTIKQREAALEAKKHPHWMKIPVVAGPDGKTEEILVPLHHTTPPSPKETTPKEAREGKEPSAYHPSPIPPPPKLTPLMDKPDSTQTNDPLSAVLALPNPFNPAWTANTDPLGHIAWPSAAELSAARRGDGDGLGFGFGFGVASGSAVLPVPRRNRLDMRFVWAVPAPVEGRGEGKGEDEFFPGSGEFEPEQVSWRPRRAERSKSEREGEGGVEDGVDIPLELRERLADRWDFHPDLRRFRNITDFSRVEEFDDLAKTTKRNDQV</sequence>
<dbReference type="Proteomes" id="UP001172102">
    <property type="component" value="Unassembled WGS sequence"/>
</dbReference>
<feature type="compositionally biased region" description="Basic and acidic residues" evidence="1">
    <location>
        <begin position="422"/>
        <end position="434"/>
    </location>
</feature>
<evidence type="ECO:0000256" key="1">
    <source>
        <dbReference type="SAM" id="MobiDB-lite"/>
    </source>
</evidence>
<dbReference type="AlphaFoldDB" id="A0AA39ZW22"/>
<organism evidence="2 3">
    <name type="scientific">Lasiosphaeris hirsuta</name>
    <dbReference type="NCBI Taxonomy" id="260670"/>
    <lineage>
        <taxon>Eukaryota</taxon>
        <taxon>Fungi</taxon>
        <taxon>Dikarya</taxon>
        <taxon>Ascomycota</taxon>
        <taxon>Pezizomycotina</taxon>
        <taxon>Sordariomycetes</taxon>
        <taxon>Sordariomycetidae</taxon>
        <taxon>Sordariales</taxon>
        <taxon>Lasiosphaeriaceae</taxon>
        <taxon>Lasiosphaeris</taxon>
    </lineage>
</organism>